<name>A0A5A9PU22_9TELE</name>
<dbReference type="PANTHER" id="PTHR23192:SF13">
    <property type="entry name" value="OLFACTOMEDIN-LIKE PROTEIN 1"/>
    <property type="match status" value="1"/>
</dbReference>
<dbReference type="Pfam" id="PF02191">
    <property type="entry name" value="OLF"/>
    <property type="match status" value="1"/>
</dbReference>
<comment type="caution">
    <text evidence="7">The sequence shown here is derived from an EMBL/GenBank/DDBJ whole genome shotgun (WGS) entry which is preliminary data.</text>
</comment>
<dbReference type="PROSITE" id="PS51132">
    <property type="entry name" value="OLF"/>
    <property type="match status" value="1"/>
</dbReference>
<evidence type="ECO:0000256" key="4">
    <source>
        <dbReference type="SAM" id="Coils"/>
    </source>
</evidence>
<organism evidence="7 8">
    <name type="scientific">Triplophysa tibetana</name>
    <dbReference type="NCBI Taxonomy" id="1572043"/>
    <lineage>
        <taxon>Eukaryota</taxon>
        <taxon>Metazoa</taxon>
        <taxon>Chordata</taxon>
        <taxon>Craniata</taxon>
        <taxon>Vertebrata</taxon>
        <taxon>Euteleostomi</taxon>
        <taxon>Actinopterygii</taxon>
        <taxon>Neopterygii</taxon>
        <taxon>Teleostei</taxon>
        <taxon>Ostariophysi</taxon>
        <taxon>Cypriniformes</taxon>
        <taxon>Nemacheilidae</taxon>
        <taxon>Triplophysa</taxon>
    </lineage>
</organism>
<evidence type="ECO:0000313" key="7">
    <source>
        <dbReference type="EMBL" id="KAA0724496.1"/>
    </source>
</evidence>
<dbReference type="InterPro" id="IPR050605">
    <property type="entry name" value="Olfactomedin-like_domain"/>
</dbReference>
<evidence type="ECO:0000259" key="6">
    <source>
        <dbReference type="PROSITE" id="PS51132"/>
    </source>
</evidence>
<keyword evidence="4" id="KW-0175">Coiled coil</keyword>
<feature type="signal peptide" evidence="5">
    <location>
        <begin position="1"/>
        <end position="16"/>
    </location>
</feature>
<dbReference type="GO" id="GO:0007165">
    <property type="term" value="P:signal transduction"/>
    <property type="evidence" value="ECO:0007669"/>
    <property type="project" value="TreeGrafter"/>
</dbReference>
<proteinExistence type="predicted"/>
<evidence type="ECO:0000256" key="2">
    <source>
        <dbReference type="ARBA" id="ARBA00022525"/>
    </source>
</evidence>
<feature type="disulfide bond" evidence="3">
    <location>
        <begin position="133"/>
        <end position="315"/>
    </location>
</feature>
<gene>
    <name evidence="7" type="ORF">E1301_Tti003764</name>
</gene>
<dbReference type="InterPro" id="IPR003112">
    <property type="entry name" value="Olfac-like_dom"/>
</dbReference>
<dbReference type="GO" id="GO:0005615">
    <property type="term" value="C:extracellular space"/>
    <property type="evidence" value="ECO:0007669"/>
    <property type="project" value="TreeGrafter"/>
</dbReference>
<dbReference type="SMART" id="SM00284">
    <property type="entry name" value="OLF"/>
    <property type="match status" value="1"/>
</dbReference>
<feature type="domain" description="Olfactomedin-like" evidence="6">
    <location>
        <begin position="132"/>
        <end position="388"/>
    </location>
</feature>
<evidence type="ECO:0000313" key="8">
    <source>
        <dbReference type="Proteomes" id="UP000324632"/>
    </source>
</evidence>
<keyword evidence="2" id="KW-0964">Secreted</keyword>
<dbReference type="AlphaFoldDB" id="A0A5A9PU22"/>
<evidence type="ECO:0000256" key="3">
    <source>
        <dbReference type="PROSITE-ProRule" id="PRU00446"/>
    </source>
</evidence>
<feature type="coiled-coil region" evidence="4">
    <location>
        <begin position="25"/>
        <end position="52"/>
    </location>
</feature>
<protein>
    <submittedName>
        <fullName evidence="7">Olfactomedin-like protein 1</fullName>
    </submittedName>
</protein>
<evidence type="ECO:0000256" key="1">
    <source>
        <dbReference type="ARBA" id="ARBA00004613"/>
    </source>
</evidence>
<dbReference type="SUPFAM" id="SSF101898">
    <property type="entry name" value="NHL repeat"/>
    <property type="match status" value="1"/>
</dbReference>
<reference evidence="7 8" key="1">
    <citation type="journal article" date="2019" name="Mol. Ecol. Resour.">
        <title>Chromosome-level genome assembly of Triplophysa tibetana, a fish adapted to the harsh high-altitude environment of the Tibetan Plateau.</title>
        <authorList>
            <person name="Yang X."/>
            <person name="Liu H."/>
            <person name="Ma Z."/>
            <person name="Zou Y."/>
            <person name="Zou M."/>
            <person name="Mao Y."/>
            <person name="Li X."/>
            <person name="Wang H."/>
            <person name="Chen T."/>
            <person name="Wang W."/>
            <person name="Yang R."/>
        </authorList>
    </citation>
    <scope>NUCLEOTIDE SEQUENCE [LARGE SCALE GENOMIC DNA]</scope>
    <source>
        <strain evidence="7">TTIB1903HZAU</strain>
        <tissue evidence="7">Muscle</tissue>
    </source>
</reference>
<evidence type="ECO:0000256" key="5">
    <source>
        <dbReference type="SAM" id="SignalP"/>
    </source>
</evidence>
<dbReference type="PANTHER" id="PTHR23192">
    <property type="entry name" value="OLFACTOMEDIN-RELATED"/>
    <property type="match status" value="1"/>
</dbReference>
<keyword evidence="3" id="KW-1015">Disulfide bond</keyword>
<accession>A0A5A9PU22</accession>
<sequence length="392" mass="44631">MSLIITLVLLFGTTQTQRTTPDIMMQYFQRQLQQLEGRMAKCEQDFQQFGQKMYDVFKEIHGQTNKMNVLRSEVKGHVDTVAMRLDRVERDVEYLQNNIPEAAHVEIEDSLLEHQVKEAKLKKTAVFTKDKECSSMLTGIKSLKIVKKAGDTTGSWMKDPTKGSAKIYFFSGTTNNTLLAYASLKTFTDYNSTKKTEVIRLPLPWYGTGHAIYSGFVYYHLADTNNEILKVHLSNRTVTDRLLLPGAGRMPAYSLNTNTLLDLAVDEMGLWSIHADPDFGGNLVITKLDHNSLAVEHTWDTNCNSRNAEASFMICGVLYVVYNSDYGGRSSIQCVFDIHDTIYTESTAKVFFPKRYTSHSALCYHPKDKQLYAWDDGYQTIYKLDMKKVTST</sequence>
<dbReference type="EMBL" id="SOYY01000002">
    <property type="protein sequence ID" value="KAA0724496.1"/>
    <property type="molecule type" value="Genomic_DNA"/>
</dbReference>
<dbReference type="Proteomes" id="UP000324632">
    <property type="component" value="Chromosome 2"/>
</dbReference>
<keyword evidence="5" id="KW-0732">Signal</keyword>
<feature type="chain" id="PRO_5022947932" evidence="5">
    <location>
        <begin position="17"/>
        <end position="392"/>
    </location>
</feature>
<comment type="subcellular location">
    <subcellularLocation>
        <location evidence="1">Secreted</location>
    </subcellularLocation>
</comment>
<keyword evidence="8" id="KW-1185">Reference proteome</keyword>